<dbReference type="InterPro" id="IPR029045">
    <property type="entry name" value="ClpP/crotonase-like_dom_sf"/>
</dbReference>
<keyword evidence="3 5" id="KW-0378">Hydrolase</keyword>
<evidence type="ECO:0000256" key="3">
    <source>
        <dbReference type="ARBA" id="ARBA00022801"/>
    </source>
</evidence>
<dbReference type="CDD" id="cd06558">
    <property type="entry name" value="crotonase-like"/>
    <property type="match status" value="1"/>
</dbReference>
<evidence type="ECO:0000256" key="2">
    <source>
        <dbReference type="ARBA" id="ARBA00011915"/>
    </source>
</evidence>
<dbReference type="GO" id="GO:0006574">
    <property type="term" value="P:L-valine catabolic process"/>
    <property type="evidence" value="ECO:0007669"/>
    <property type="project" value="TreeGrafter"/>
</dbReference>
<dbReference type="PANTHER" id="PTHR43176">
    <property type="entry name" value="3-HYDROXYISOBUTYRYL-COA HYDROLASE-RELATED"/>
    <property type="match status" value="1"/>
</dbReference>
<dbReference type="EC" id="3.1.2.4" evidence="2"/>
<evidence type="ECO:0000259" key="4">
    <source>
        <dbReference type="Pfam" id="PF16113"/>
    </source>
</evidence>
<dbReference type="Proteomes" id="UP000194641">
    <property type="component" value="Unassembled WGS sequence"/>
</dbReference>
<dbReference type="Pfam" id="PF16113">
    <property type="entry name" value="ECH_2"/>
    <property type="match status" value="1"/>
</dbReference>
<sequence>MTEESLSGTSSVKTRRTGHMGRIILDSPKRLNAVDLDMAEGIARTLEAWRDDPNVAVVVLESSSPRAFCAGGDLKRICELLQIEGADEAFRQMSRVYAIMQQIAAYPKPTVSVLDGIAMGGGIGLGGHATYRIVTERSVVAMPETAIGLTPDAGGSWILSRAPGFSGLRNAVTGNRMDGQAAITMGFADTLIASEALPTFLDRLADKVPEDVFTVTPPAPQSVSVQSLDTCYNAPDLDHAIRNLTEHDSEEARQDLNALSRACPFSVQLAWDAWHRALSLSSLSEAFQQETALVNCLIRRADFAEGVRARLIDRDNAPRWHPRTLAELDRSEVEACFKQVS</sequence>
<dbReference type="NCBIfam" id="NF004127">
    <property type="entry name" value="PRK05617.1"/>
    <property type="match status" value="1"/>
</dbReference>
<dbReference type="InterPro" id="IPR032259">
    <property type="entry name" value="HIBYL-CoA-H"/>
</dbReference>
<evidence type="ECO:0000313" key="5">
    <source>
        <dbReference type="EMBL" id="OUI96274.1"/>
    </source>
</evidence>
<dbReference type="PANTHER" id="PTHR43176:SF3">
    <property type="entry name" value="3-HYDROXYISOBUTYRYL-COA HYDROLASE, MITOCHONDRIAL"/>
    <property type="match status" value="1"/>
</dbReference>
<organism evidence="5 6">
    <name type="scientific">Acetobacter indonesiensis</name>
    <dbReference type="NCBI Taxonomy" id="104101"/>
    <lineage>
        <taxon>Bacteria</taxon>
        <taxon>Pseudomonadati</taxon>
        <taxon>Pseudomonadota</taxon>
        <taxon>Alphaproteobacteria</taxon>
        <taxon>Acetobacterales</taxon>
        <taxon>Acetobacteraceae</taxon>
        <taxon>Acetobacter</taxon>
    </lineage>
</organism>
<accession>A0A252AXJ7</accession>
<evidence type="ECO:0000313" key="6">
    <source>
        <dbReference type="Proteomes" id="UP000194641"/>
    </source>
</evidence>
<feature type="domain" description="Enoyl-CoA hydratase/isomerase" evidence="4">
    <location>
        <begin position="21"/>
        <end position="337"/>
    </location>
</feature>
<comment type="catalytic activity">
    <reaction evidence="1">
        <text>3-hydroxy-2-methylpropanoyl-CoA + H2O = 3-hydroxy-2-methylpropanoate + CoA + H(+)</text>
        <dbReference type="Rhea" id="RHEA:20888"/>
        <dbReference type="ChEBI" id="CHEBI:11805"/>
        <dbReference type="ChEBI" id="CHEBI:15377"/>
        <dbReference type="ChEBI" id="CHEBI:15378"/>
        <dbReference type="ChEBI" id="CHEBI:57287"/>
        <dbReference type="ChEBI" id="CHEBI:57340"/>
        <dbReference type="EC" id="3.1.2.4"/>
    </reaction>
</comment>
<comment type="caution">
    <text evidence="5">The sequence shown here is derived from an EMBL/GenBank/DDBJ whole genome shotgun (WGS) entry which is preliminary data.</text>
</comment>
<dbReference type="Gene3D" id="3.90.226.10">
    <property type="entry name" value="2-enoyl-CoA Hydratase, Chain A, domain 1"/>
    <property type="match status" value="1"/>
</dbReference>
<dbReference type="RefSeq" id="WP_086658771.1">
    <property type="nucleotide sequence ID" value="NZ_JBJJWX010000002.1"/>
</dbReference>
<dbReference type="InterPro" id="IPR045004">
    <property type="entry name" value="ECH_dom"/>
</dbReference>
<name>A0A252AXJ7_9PROT</name>
<dbReference type="EMBL" id="JOPA01000005">
    <property type="protein sequence ID" value="OUI96274.1"/>
    <property type="molecule type" value="Genomic_DNA"/>
</dbReference>
<dbReference type="AlphaFoldDB" id="A0A252AXJ7"/>
<evidence type="ECO:0000256" key="1">
    <source>
        <dbReference type="ARBA" id="ARBA00001709"/>
    </source>
</evidence>
<gene>
    <name evidence="5" type="ORF">HK17_13335</name>
</gene>
<proteinExistence type="predicted"/>
<dbReference type="SUPFAM" id="SSF52096">
    <property type="entry name" value="ClpP/crotonase"/>
    <property type="match status" value="1"/>
</dbReference>
<protein>
    <recommendedName>
        <fullName evidence="2">3-hydroxyisobutyryl-CoA hydrolase</fullName>
        <ecNumber evidence="2">3.1.2.4</ecNumber>
    </recommendedName>
</protein>
<dbReference type="GO" id="GO:0003860">
    <property type="term" value="F:3-hydroxyisobutyryl-CoA hydrolase activity"/>
    <property type="evidence" value="ECO:0007669"/>
    <property type="project" value="UniProtKB-EC"/>
</dbReference>
<reference evidence="6" key="1">
    <citation type="submission" date="2014-06" db="EMBL/GenBank/DDBJ databases">
        <authorList>
            <person name="Winans N.J."/>
            <person name="Newell P.D."/>
            <person name="Douglas A.E."/>
        </authorList>
    </citation>
    <scope>NUCLEOTIDE SEQUENCE [LARGE SCALE GENOMIC DNA]</scope>
</reference>